<comment type="subcellular location">
    <subcellularLocation>
        <location evidence="1">Cell membrane</location>
        <topology evidence="1">Multi-pass membrane protein</topology>
    </subcellularLocation>
</comment>
<dbReference type="CDD" id="cd03232">
    <property type="entry name" value="ABCG_PDR_domain2"/>
    <property type="match status" value="1"/>
</dbReference>
<dbReference type="InterPro" id="IPR034003">
    <property type="entry name" value="ABCG_PDR_2"/>
</dbReference>
<dbReference type="Proteomes" id="UP000184383">
    <property type="component" value="Unassembled WGS sequence"/>
</dbReference>
<evidence type="ECO:0000256" key="4">
    <source>
        <dbReference type="ARBA" id="ARBA00022475"/>
    </source>
</evidence>
<dbReference type="OrthoDB" id="245989at2759"/>
<dbReference type="FunFam" id="3.40.50.300:FF:000054">
    <property type="entry name" value="ABC multidrug transporter atrF"/>
    <property type="match status" value="1"/>
</dbReference>
<accession>A0A1L9RSN8</accession>
<feature type="domain" description="ABC transporter" evidence="12">
    <location>
        <begin position="125"/>
        <end position="376"/>
    </location>
</feature>
<dbReference type="Pfam" id="PF01061">
    <property type="entry name" value="ABC2_membrane"/>
    <property type="match status" value="2"/>
</dbReference>
<keyword evidence="3" id="KW-0813">Transport</keyword>
<feature type="transmembrane region" description="Helical" evidence="11">
    <location>
        <begin position="1226"/>
        <end position="1254"/>
    </location>
</feature>
<dbReference type="InterPro" id="IPR010929">
    <property type="entry name" value="PDR_CDR_ABC"/>
</dbReference>
<evidence type="ECO:0000259" key="12">
    <source>
        <dbReference type="PROSITE" id="PS50893"/>
    </source>
</evidence>
<keyword evidence="9 11" id="KW-0472">Membrane</keyword>
<evidence type="ECO:0000256" key="10">
    <source>
        <dbReference type="SAM" id="MobiDB-lite"/>
    </source>
</evidence>
<dbReference type="GO" id="GO:0005886">
    <property type="term" value="C:plasma membrane"/>
    <property type="evidence" value="ECO:0007669"/>
    <property type="project" value="UniProtKB-SubCell"/>
</dbReference>
<sequence>MHPDNSGQVVDEKHDVELKKTRTASSRISHHDRQTVNDIASSLRRRSIFDAEEAKEARVDPDVLDPDSEDFDPFEWAKRAIRTFNAEDIDARRQGVLFEKLSVYGSGASLRIQQTVLSTILLPFTKLATVTRPSKNTHTTILHSFDGLIDSGELLLVLGRPGSGCTTFLKSITGHLNGVSLDAETDIQYRGIPYSRMIKEYRGEVLYNQEVDKHFPQLTVGETLEFAAQARAPQNRRHELSREEYVKTMVSVIMAFFGLSHTRNTRVGNDFVRGVSGGERKRVSIAEMALSRASIGAWDNSTRGLDSASALQFIQTLRLSADLSGSCHAIAAYQASQSMYDLFDKVVVLYEGRQIYFGPCDRAVQYFEEMGWEKPTRQVSGDFLSSVTNPLERVARAGMESQVPRTPEDFEAHWRKSSEYAALQGSMAQYKQEFSLDGPEAQAFGQKKTEEQADHQRVQSPYLLSLPMQLRLCLTRAYQRARNDLVASLVAVVVQVIIALVIGSVFYNTPATSDGFFQKGATLFWCLIMNALITVNEIMLLYSQREIVEKQTGYAFVHPFAEALSGIVLDLPVKFFRNFVFSIVLYFMVDLRREPSQFFIFFLFLMTTTILMSGIFRTIAASTKTIGQAMALAGICIIIMGVYTGFTVPQPYMHPWFGWLRWLNPLYYGFEAVMSNEFHGRDFGCASYVPSYPNMTGTTFVCSAVGAVAGETHVSGDNFISANYEYSYSHVWRNFGILMAYLVFFHILYLVVSEFSPGIASQPEALVFRPGRVPDYLDSPDEETAGPSEKIGATGAGGETDGGFSNLAEQKEVFMWRGLSYDIPTKDGTKRLLDDVNGWVKPGTLTALMGVSGAGKTTLLDALAQRATLGVITGEMLVSGKPLDESFPRKAGYVQQQDLHLETSTVREALRFSAVLRQPRSLPKQEKYDYVEEVIKMLGMDDFAEAVVGNPGEGLNVEQRKLLTIGVELAAKPELLIFLDEPTSGLDSQSSWAICSFMRKLTDHGQAVLATIHQPSAILFQEFDRLLFLAKGGRTVYFGDIGKQSQTLLDYFESNGARHCDSTENPAEYMLEIVNASQAAESSIDWVQKWNESAERKEVLNELDRIAAARPPSDDGSVNTDELGEFASPLITQYFYVTRRVLQQYFRQPEYILAKFFLAIVTGIFIGFSFWKADNSEQGFQNVLFSLFLVCTVFSTMVNQIIPKFVGQRALYEVRERPSRVYSWKVFILAQISAEIPWHILLGICSWACFYFAVIGPDQDPERKGLILIFVIQFYLWVSSIAHFVIAALPDPNLGAILAILLFGFSMIFNGVMQPPDDLPRFWIFMNRVSPLTYYIGGISGTALHGRQIECSAAEVNVFDPPSGKTCYEWMSQYLSKAPGQLLNHNATSNCQYCSLSIADQYLAQRNIYWDDRWRNYGLMWAYFVFNIAGAIFLYYFFRVRPYTRKANVKPVGK</sequence>
<evidence type="ECO:0000256" key="1">
    <source>
        <dbReference type="ARBA" id="ARBA00004651"/>
    </source>
</evidence>
<feature type="transmembrane region" description="Helical" evidence="11">
    <location>
        <begin position="1294"/>
        <end position="1313"/>
    </location>
</feature>
<dbReference type="InterPro" id="IPR034001">
    <property type="entry name" value="ABCG_PDR_1"/>
</dbReference>
<feature type="transmembrane region" description="Helical" evidence="11">
    <location>
        <begin position="554"/>
        <end position="576"/>
    </location>
</feature>
<name>A0A1L9RSN8_ASPWE</name>
<dbReference type="InterPro" id="IPR003439">
    <property type="entry name" value="ABC_transporter-like_ATP-bd"/>
</dbReference>
<dbReference type="RefSeq" id="XP_040691618.1">
    <property type="nucleotide sequence ID" value="XM_040827965.1"/>
</dbReference>
<dbReference type="InterPro" id="IPR027417">
    <property type="entry name" value="P-loop_NTPase"/>
</dbReference>
<keyword evidence="7" id="KW-0067">ATP-binding</keyword>
<feature type="transmembrane region" description="Helical" evidence="11">
    <location>
        <begin position="522"/>
        <end position="542"/>
    </location>
</feature>
<gene>
    <name evidence="13" type="ORF">ASPWEDRAFT_108263</name>
</gene>
<feature type="transmembrane region" description="Helical" evidence="11">
    <location>
        <begin position="1266"/>
        <end position="1287"/>
    </location>
</feature>
<feature type="transmembrane region" description="Helical" evidence="11">
    <location>
        <begin position="731"/>
        <end position="752"/>
    </location>
</feature>
<dbReference type="Pfam" id="PF06422">
    <property type="entry name" value="PDR_CDR"/>
    <property type="match status" value="1"/>
</dbReference>
<dbReference type="InterPro" id="IPR013525">
    <property type="entry name" value="ABC2_TM"/>
</dbReference>
<dbReference type="SMART" id="SM00382">
    <property type="entry name" value="AAA"/>
    <property type="match status" value="2"/>
</dbReference>
<keyword evidence="6" id="KW-0547">Nucleotide-binding</keyword>
<keyword evidence="14" id="KW-1185">Reference proteome</keyword>
<dbReference type="InterPro" id="IPR043926">
    <property type="entry name" value="ABCG_dom"/>
</dbReference>
<evidence type="ECO:0000256" key="8">
    <source>
        <dbReference type="ARBA" id="ARBA00022989"/>
    </source>
</evidence>
<dbReference type="Pfam" id="PF00005">
    <property type="entry name" value="ABC_tran"/>
    <property type="match status" value="2"/>
</dbReference>
<dbReference type="Pfam" id="PF19055">
    <property type="entry name" value="ABC2_membrane_7"/>
    <property type="match status" value="1"/>
</dbReference>
<evidence type="ECO:0000256" key="11">
    <source>
        <dbReference type="SAM" id="Phobius"/>
    </source>
</evidence>
<feature type="transmembrane region" description="Helical" evidence="11">
    <location>
        <begin position="485"/>
        <end position="507"/>
    </location>
</feature>
<dbReference type="VEuPathDB" id="FungiDB:ASPWEDRAFT_108263"/>
<comment type="similarity">
    <text evidence="2">Belongs to the ABC transporter superfamily. ABCG family. PDR (TC 3.A.1.205) subfamily.</text>
</comment>
<organism evidence="13 14">
    <name type="scientific">Aspergillus wentii DTO 134E9</name>
    <dbReference type="NCBI Taxonomy" id="1073089"/>
    <lineage>
        <taxon>Eukaryota</taxon>
        <taxon>Fungi</taxon>
        <taxon>Dikarya</taxon>
        <taxon>Ascomycota</taxon>
        <taxon>Pezizomycotina</taxon>
        <taxon>Eurotiomycetes</taxon>
        <taxon>Eurotiomycetidae</taxon>
        <taxon>Eurotiales</taxon>
        <taxon>Aspergillaceae</taxon>
        <taxon>Aspergillus</taxon>
        <taxon>Aspergillus subgen. Cremei</taxon>
    </lineage>
</organism>
<keyword evidence="4" id="KW-1003">Cell membrane</keyword>
<dbReference type="Gene3D" id="3.40.50.300">
    <property type="entry name" value="P-loop containing nucleotide triphosphate hydrolases"/>
    <property type="match status" value="2"/>
</dbReference>
<dbReference type="CDD" id="cd03233">
    <property type="entry name" value="ABCG_PDR_domain1"/>
    <property type="match status" value="1"/>
</dbReference>
<feature type="domain" description="ABC transporter" evidence="12">
    <location>
        <begin position="808"/>
        <end position="1056"/>
    </location>
</feature>
<feature type="transmembrane region" description="Helical" evidence="11">
    <location>
        <begin position="596"/>
        <end position="616"/>
    </location>
</feature>
<feature type="transmembrane region" description="Helical" evidence="11">
    <location>
        <begin position="628"/>
        <end position="646"/>
    </location>
</feature>
<dbReference type="GeneID" id="63743813"/>
<evidence type="ECO:0000313" key="14">
    <source>
        <dbReference type="Proteomes" id="UP000184383"/>
    </source>
</evidence>
<dbReference type="PANTHER" id="PTHR19241">
    <property type="entry name" value="ATP-BINDING CASSETTE TRANSPORTER"/>
    <property type="match status" value="1"/>
</dbReference>
<feature type="region of interest" description="Disordered" evidence="10">
    <location>
        <begin position="1"/>
        <end position="36"/>
    </location>
</feature>
<dbReference type="InterPro" id="IPR017871">
    <property type="entry name" value="ABC_transporter-like_CS"/>
</dbReference>
<keyword evidence="5 11" id="KW-0812">Transmembrane</keyword>
<dbReference type="InterPro" id="IPR003593">
    <property type="entry name" value="AAA+_ATPase"/>
</dbReference>
<evidence type="ECO:0000256" key="5">
    <source>
        <dbReference type="ARBA" id="ARBA00022692"/>
    </source>
</evidence>
<evidence type="ECO:0000256" key="7">
    <source>
        <dbReference type="ARBA" id="ARBA00022840"/>
    </source>
</evidence>
<feature type="region of interest" description="Disordered" evidence="10">
    <location>
        <begin position="777"/>
        <end position="802"/>
    </location>
</feature>
<dbReference type="GO" id="GO:0005524">
    <property type="term" value="F:ATP binding"/>
    <property type="evidence" value="ECO:0007669"/>
    <property type="project" value="UniProtKB-KW"/>
</dbReference>
<dbReference type="EMBL" id="KV878211">
    <property type="protein sequence ID" value="OJJ37942.1"/>
    <property type="molecule type" value="Genomic_DNA"/>
</dbReference>
<evidence type="ECO:0000256" key="2">
    <source>
        <dbReference type="ARBA" id="ARBA00006012"/>
    </source>
</evidence>
<feature type="transmembrane region" description="Helical" evidence="11">
    <location>
        <begin position="1420"/>
        <end position="1438"/>
    </location>
</feature>
<dbReference type="GO" id="GO:0016887">
    <property type="term" value="F:ATP hydrolysis activity"/>
    <property type="evidence" value="ECO:0007669"/>
    <property type="project" value="InterPro"/>
</dbReference>
<feature type="transmembrane region" description="Helical" evidence="11">
    <location>
        <begin position="1152"/>
        <end position="1171"/>
    </location>
</feature>
<proteinExistence type="inferred from homology"/>
<evidence type="ECO:0000256" key="6">
    <source>
        <dbReference type="ARBA" id="ARBA00022741"/>
    </source>
</evidence>
<keyword evidence="8 11" id="KW-1133">Transmembrane helix</keyword>
<dbReference type="SUPFAM" id="SSF52540">
    <property type="entry name" value="P-loop containing nucleoside triphosphate hydrolases"/>
    <property type="match status" value="2"/>
</dbReference>
<dbReference type="PROSITE" id="PS00211">
    <property type="entry name" value="ABC_TRANSPORTER_1"/>
    <property type="match status" value="1"/>
</dbReference>
<reference evidence="14" key="1">
    <citation type="journal article" date="2017" name="Genome Biol.">
        <title>Comparative genomics reveals high biological diversity and specific adaptations in the industrially and medically important fungal genus Aspergillus.</title>
        <authorList>
            <person name="de Vries R.P."/>
            <person name="Riley R."/>
            <person name="Wiebenga A."/>
            <person name="Aguilar-Osorio G."/>
            <person name="Amillis S."/>
            <person name="Uchima C.A."/>
            <person name="Anderluh G."/>
            <person name="Asadollahi M."/>
            <person name="Askin M."/>
            <person name="Barry K."/>
            <person name="Battaglia E."/>
            <person name="Bayram O."/>
            <person name="Benocci T."/>
            <person name="Braus-Stromeyer S.A."/>
            <person name="Caldana C."/>
            <person name="Canovas D."/>
            <person name="Cerqueira G.C."/>
            <person name="Chen F."/>
            <person name="Chen W."/>
            <person name="Choi C."/>
            <person name="Clum A."/>
            <person name="Dos Santos R.A."/>
            <person name="Damasio A.R."/>
            <person name="Diallinas G."/>
            <person name="Emri T."/>
            <person name="Fekete E."/>
            <person name="Flipphi M."/>
            <person name="Freyberg S."/>
            <person name="Gallo A."/>
            <person name="Gournas C."/>
            <person name="Habgood R."/>
            <person name="Hainaut M."/>
            <person name="Harispe M.L."/>
            <person name="Henrissat B."/>
            <person name="Hilden K.S."/>
            <person name="Hope R."/>
            <person name="Hossain A."/>
            <person name="Karabika E."/>
            <person name="Karaffa L."/>
            <person name="Karanyi Z."/>
            <person name="Krasevec N."/>
            <person name="Kuo A."/>
            <person name="Kusch H."/>
            <person name="LaButti K."/>
            <person name="Lagendijk E.L."/>
            <person name="Lapidus A."/>
            <person name="Levasseur A."/>
            <person name="Lindquist E."/>
            <person name="Lipzen A."/>
            <person name="Logrieco A.F."/>
            <person name="MacCabe A."/>
            <person name="Maekelae M.R."/>
            <person name="Malavazi I."/>
            <person name="Melin P."/>
            <person name="Meyer V."/>
            <person name="Mielnichuk N."/>
            <person name="Miskei M."/>
            <person name="Molnar A.P."/>
            <person name="Mule G."/>
            <person name="Ngan C.Y."/>
            <person name="Orejas M."/>
            <person name="Orosz E."/>
            <person name="Ouedraogo J.P."/>
            <person name="Overkamp K.M."/>
            <person name="Park H.-S."/>
            <person name="Perrone G."/>
            <person name="Piumi F."/>
            <person name="Punt P.J."/>
            <person name="Ram A.F."/>
            <person name="Ramon A."/>
            <person name="Rauscher S."/>
            <person name="Record E."/>
            <person name="Riano-Pachon D.M."/>
            <person name="Robert V."/>
            <person name="Roehrig J."/>
            <person name="Ruller R."/>
            <person name="Salamov A."/>
            <person name="Salih N.S."/>
            <person name="Samson R.A."/>
            <person name="Sandor E."/>
            <person name="Sanguinetti M."/>
            <person name="Schuetze T."/>
            <person name="Sepcic K."/>
            <person name="Shelest E."/>
            <person name="Sherlock G."/>
            <person name="Sophianopoulou V."/>
            <person name="Squina F.M."/>
            <person name="Sun H."/>
            <person name="Susca A."/>
            <person name="Todd R.B."/>
            <person name="Tsang A."/>
            <person name="Unkles S.E."/>
            <person name="van de Wiele N."/>
            <person name="van Rossen-Uffink D."/>
            <person name="Oliveira J.V."/>
            <person name="Vesth T.C."/>
            <person name="Visser J."/>
            <person name="Yu J.-H."/>
            <person name="Zhou M."/>
            <person name="Andersen M.R."/>
            <person name="Archer D.B."/>
            <person name="Baker S.E."/>
            <person name="Benoit I."/>
            <person name="Brakhage A.A."/>
            <person name="Braus G.H."/>
            <person name="Fischer R."/>
            <person name="Frisvad J.C."/>
            <person name="Goldman G.H."/>
            <person name="Houbraken J."/>
            <person name="Oakley B."/>
            <person name="Pocsi I."/>
            <person name="Scazzocchio C."/>
            <person name="Seiboth B."/>
            <person name="vanKuyk P.A."/>
            <person name="Wortman J."/>
            <person name="Dyer P.S."/>
            <person name="Grigoriev I.V."/>
        </authorList>
    </citation>
    <scope>NUCLEOTIDE SEQUENCE [LARGE SCALE GENOMIC DNA]</scope>
    <source>
        <strain evidence="14">DTO 134E9</strain>
    </source>
</reference>
<dbReference type="GO" id="GO:0140359">
    <property type="term" value="F:ABC-type transporter activity"/>
    <property type="evidence" value="ECO:0007669"/>
    <property type="project" value="InterPro"/>
</dbReference>
<feature type="transmembrane region" description="Helical" evidence="11">
    <location>
        <begin position="1183"/>
        <end position="1206"/>
    </location>
</feature>
<evidence type="ECO:0000313" key="13">
    <source>
        <dbReference type="EMBL" id="OJJ37942.1"/>
    </source>
</evidence>
<dbReference type="InterPro" id="IPR029481">
    <property type="entry name" value="ABC_trans_N"/>
</dbReference>
<feature type="compositionally biased region" description="Basic and acidic residues" evidence="10">
    <location>
        <begin position="10"/>
        <end position="20"/>
    </location>
</feature>
<dbReference type="PROSITE" id="PS50893">
    <property type="entry name" value="ABC_TRANSPORTER_2"/>
    <property type="match status" value="2"/>
</dbReference>
<evidence type="ECO:0000256" key="9">
    <source>
        <dbReference type="ARBA" id="ARBA00023136"/>
    </source>
</evidence>
<evidence type="ECO:0000256" key="3">
    <source>
        <dbReference type="ARBA" id="ARBA00022448"/>
    </source>
</evidence>
<dbReference type="Pfam" id="PF14510">
    <property type="entry name" value="ABC_trans_N"/>
    <property type="match status" value="1"/>
</dbReference>
<dbReference type="STRING" id="1073089.A0A1L9RSN8"/>
<protein>
    <recommendedName>
        <fullName evidence="12">ABC transporter domain-containing protein</fullName>
    </recommendedName>
</protein>